<reference evidence="12 13" key="1">
    <citation type="journal article" date="2014" name="Genome Biol. Evol.">
        <title>The secreted proteins of Achlya hypogyna and Thraustotheca clavata identify the ancestral oomycete secretome and reveal gene acquisitions by horizontal gene transfer.</title>
        <authorList>
            <person name="Misner I."/>
            <person name="Blouin N."/>
            <person name="Leonard G."/>
            <person name="Richards T.A."/>
            <person name="Lane C.E."/>
        </authorList>
    </citation>
    <scope>NUCLEOTIDE SEQUENCE [LARGE SCALE GENOMIC DNA]</scope>
    <source>
        <strain evidence="12 13">ATCC 34112</strain>
    </source>
</reference>
<dbReference type="PANTHER" id="PTHR12147">
    <property type="entry name" value="METALLOPEPTIDASE M28 FAMILY MEMBER"/>
    <property type="match status" value="1"/>
</dbReference>
<dbReference type="Pfam" id="PF04389">
    <property type="entry name" value="Peptidase_M28"/>
    <property type="match status" value="1"/>
</dbReference>
<keyword evidence="10" id="KW-0472">Membrane</keyword>
<evidence type="ECO:0000313" key="13">
    <source>
        <dbReference type="Proteomes" id="UP000243217"/>
    </source>
</evidence>
<keyword evidence="6" id="KW-0926">Vacuole</keyword>
<sequence>MAAIKQAATRVQTAPTQYVASWLGTRVAFLNKFEHLLFCGGNHLHMQHVPSSVLVLAAAFVVFINVVLRSRMPPVVDTFAMSKFSGERAYSTLHDIATTKHPAPTQANFAVYNYLFDHLEFLQRRPNGDRLVLDSKRASINTSSFPLNLTERLPCSNMSAYLDQTQIIARLPGRSNSSVLLTAHFDSVMKSFGASDDGAGVAISLEVLRILLNDAAMEHSLIVFLDNGEESGLCGSKWFVEKNLIEKYNIQTFVNLEGGGTGGRAILFRSTDDALSSLYVSVAPHPHMNSIGGSIISLLGSYTDYQTYKPAGIPGVDIAFYEHRENYHTSNDNLEHITASNVQYAGDDVLAFTRSLLNHANLKEFTSDEASLYFDFLGDFGIVLTLPMRSLFVLSSWIAAGLVLLLSYYCFPLYDTMIVLSPKAFVWSILGEWIYIVRSLFQCLLYGIAFNLPLVIIVFLIRTSSISWLALPNGFLGNIIGATAAAHRWRHGQPHPNVNSYVHFGVSVASCSSIFSLFSLVNAPIFILFSTSSTIYCLVLLSLMFGIMYSRFMHDPSEESSYIPTRTAPMYYSTIKPKTPVLSPRAPQIKVYVGLSLVVLMYMSSAVHLSIDLILALISVGSTNFIMLAVTPVLLTPAIYPIVSLCAYWEPNVPSYRNYYFFYISIWFIAAIFAV</sequence>
<organism evidence="12 13">
    <name type="scientific">Thraustotheca clavata</name>
    <dbReference type="NCBI Taxonomy" id="74557"/>
    <lineage>
        <taxon>Eukaryota</taxon>
        <taxon>Sar</taxon>
        <taxon>Stramenopiles</taxon>
        <taxon>Oomycota</taxon>
        <taxon>Saprolegniomycetes</taxon>
        <taxon>Saprolegniales</taxon>
        <taxon>Achlyaceae</taxon>
        <taxon>Thraustotheca</taxon>
    </lineage>
</organism>
<comment type="similarity">
    <text evidence="4">Belongs to the peptidase M28 family.</text>
</comment>
<evidence type="ECO:0000256" key="10">
    <source>
        <dbReference type="SAM" id="Phobius"/>
    </source>
</evidence>
<proteinExistence type="inferred from homology"/>
<accession>A0A1W0AB48</accession>
<evidence type="ECO:0000256" key="5">
    <source>
        <dbReference type="ARBA" id="ARBA00017435"/>
    </source>
</evidence>
<evidence type="ECO:0000259" key="11">
    <source>
        <dbReference type="Pfam" id="PF04389"/>
    </source>
</evidence>
<dbReference type="AlphaFoldDB" id="A0A1W0AB48"/>
<dbReference type="STRING" id="74557.A0A1W0AB48"/>
<keyword evidence="13" id="KW-1185">Reference proteome</keyword>
<keyword evidence="10" id="KW-0812">Transmembrane</keyword>
<keyword evidence="7 10" id="KW-1133">Transmembrane helix</keyword>
<evidence type="ECO:0000256" key="7">
    <source>
        <dbReference type="ARBA" id="ARBA00022989"/>
    </source>
</evidence>
<dbReference type="GO" id="GO:0008235">
    <property type="term" value="F:metalloexopeptidase activity"/>
    <property type="evidence" value="ECO:0007669"/>
    <property type="project" value="InterPro"/>
</dbReference>
<comment type="subcellular location">
    <subcellularLocation>
        <location evidence="3">Vacuole membrane</location>
        <topology evidence="3">Multi-pass membrane protein</topology>
    </subcellularLocation>
</comment>
<evidence type="ECO:0000256" key="2">
    <source>
        <dbReference type="ARBA" id="ARBA00003273"/>
    </source>
</evidence>
<name>A0A1W0AB48_9STRA</name>
<dbReference type="PANTHER" id="PTHR12147:SF58">
    <property type="entry name" value="VACUOLAR MEMBRANE PROTEASE"/>
    <property type="match status" value="1"/>
</dbReference>
<feature type="domain" description="Peptidase M28" evidence="11">
    <location>
        <begin position="167"/>
        <end position="352"/>
    </location>
</feature>
<dbReference type="InterPro" id="IPR045175">
    <property type="entry name" value="M28_fam"/>
</dbReference>
<dbReference type="Proteomes" id="UP000243217">
    <property type="component" value="Unassembled WGS sequence"/>
</dbReference>
<evidence type="ECO:0000256" key="8">
    <source>
        <dbReference type="ARBA" id="ARBA00023180"/>
    </source>
</evidence>
<comment type="caution">
    <text evidence="12">The sequence shown here is derived from an EMBL/GenBank/DDBJ whole genome shotgun (WGS) entry which is preliminary data.</text>
</comment>
<dbReference type="Gene3D" id="3.40.630.10">
    <property type="entry name" value="Zn peptidases"/>
    <property type="match status" value="1"/>
</dbReference>
<feature type="transmembrane region" description="Helical" evidence="10">
    <location>
        <begin position="443"/>
        <end position="461"/>
    </location>
</feature>
<evidence type="ECO:0000313" key="12">
    <source>
        <dbReference type="EMBL" id="OQS07485.1"/>
    </source>
</evidence>
<feature type="transmembrane region" description="Helical" evidence="10">
    <location>
        <begin position="656"/>
        <end position="674"/>
    </location>
</feature>
<evidence type="ECO:0000256" key="1">
    <source>
        <dbReference type="ARBA" id="ARBA00001947"/>
    </source>
</evidence>
<keyword evidence="8" id="KW-0325">Glycoprotein</keyword>
<evidence type="ECO:0000256" key="3">
    <source>
        <dbReference type="ARBA" id="ARBA00004128"/>
    </source>
</evidence>
<feature type="transmembrane region" description="Helical" evidence="10">
    <location>
        <begin position="391"/>
        <end position="411"/>
    </location>
</feature>
<dbReference type="SUPFAM" id="SSF53187">
    <property type="entry name" value="Zn-dependent exopeptidases"/>
    <property type="match status" value="1"/>
</dbReference>
<gene>
    <name evidence="12" type="ORF">THRCLA_00503</name>
</gene>
<evidence type="ECO:0000256" key="9">
    <source>
        <dbReference type="ARBA" id="ARBA00031512"/>
    </source>
</evidence>
<dbReference type="InterPro" id="IPR007484">
    <property type="entry name" value="Peptidase_M28"/>
</dbReference>
<feature type="transmembrane region" description="Helical" evidence="10">
    <location>
        <begin position="625"/>
        <end position="649"/>
    </location>
</feature>
<dbReference type="GO" id="GO:0005774">
    <property type="term" value="C:vacuolar membrane"/>
    <property type="evidence" value="ECO:0007669"/>
    <property type="project" value="UniProtKB-SubCell"/>
</dbReference>
<evidence type="ECO:0000256" key="4">
    <source>
        <dbReference type="ARBA" id="ARBA00010918"/>
    </source>
</evidence>
<feature type="transmembrane region" description="Helical" evidence="10">
    <location>
        <begin position="591"/>
        <end position="619"/>
    </location>
</feature>
<comment type="cofactor">
    <cofactor evidence="1">
        <name>Zn(2+)</name>
        <dbReference type="ChEBI" id="CHEBI:29105"/>
    </cofactor>
</comment>
<feature type="transmembrane region" description="Helical" evidence="10">
    <location>
        <begin position="417"/>
        <end position="436"/>
    </location>
</feature>
<evidence type="ECO:0000256" key="6">
    <source>
        <dbReference type="ARBA" id="ARBA00022554"/>
    </source>
</evidence>
<protein>
    <recommendedName>
        <fullName evidence="5">Vacuolar membrane protease</fullName>
    </recommendedName>
    <alternativeName>
        <fullName evidence="9">FXNA-related family protease 1</fullName>
    </alternativeName>
</protein>
<comment type="function">
    <text evidence="2">May be involved in vacuolar sorting and osmoregulation.</text>
</comment>
<dbReference type="GO" id="GO:0006508">
    <property type="term" value="P:proteolysis"/>
    <property type="evidence" value="ECO:0007669"/>
    <property type="project" value="InterPro"/>
</dbReference>
<feature type="transmembrane region" description="Helical" evidence="10">
    <location>
        <begin position="49"/>
        <end position="68"/>
    </location>
</feature>
<dbReference type="EMBL" id="JNBS01000236">
    <property type="protein sequence ID" value="OQS07485.1"/>
    <property type="molecule type" value="Genomic_DNA"/>
</dbReference>
<feature type="transmembrane region" description="Helical" evidence="10">
    <location>
        <begin position="525"/>
        <end position="549"/>
    </location>
</feature>
<dbReference type="OrthoDB" id="76293at2759"/>